<evidence type="ECO:0000259" key="9">
    <source>
        <dbReference type="Pfam" id="PF10502"/>
    </source>
</evidence>
<sequence>MTSRRMGGAACTTGALSMALAAGVVVRGGVAFVTLVSSESMTPTLLPGRRVLTRRLATSRPLRRGDVVVVESDELARVVVKRVVGLGGEQVVVTPAGGVTVDRKVLVEPYVMNPCGPQGAFDVPVGHVLLLGDDRARSNDSRTWRTPCLPVTKVLGRVVLRAPS</sequence>
<dbReference type="RefSeq" id="WP_214056580.1">
    <property type="nucleotide sequence ID" value="NZ_CP075371.1"/>
</dbReference>
<dbReference type="InterPro" id="IPR036286">
    <property type="entry name" value="LexA/Signal_pep-like_sf"/>
</dbReference>
<dbReference type="NCBIfam" id="TIGR02227">
    <property type="entry name" value="sigpep_I_bact"/>
    <property type="match status" value="1"/>
</dbReference>
<evidence type="ECO:0000313" key="10">
    <source>
        <dbReference type="EMBL" id="QVT81162.1"/>
    </source>
</evidence>
<evidence type="ECO:0000313" key="11">
    <source>
        <dbReference type="Proteomes" id="UP000679307"/>
    </source>
</evidence>
<comment type="subcellular location">
    <subcellularLocation>
        <location evidence="2">Cell membrane</location>
        <topology evidence="2">Single-pass type II membrane protein</topology>
    </subcellularLocation>
    <subcellularLocation>
        <location evidence="8">Membrane</location>
        <topology evidence="8">Single-pass type II membrane protein</topology>
    </subcellularLocation>
</comment>
<dbReference type="Proteomes" id="UP000679307">
    <property type="component" value="Chromosome"/>
</dbReference>
<comment type="catalytic activity">
    <reaction evidence="1 7">
        <text>Cleavage of hydrophobic, N-terminal signal or leader sequences from secreted and periplasmic proteins.</text>
        <dbReference type="EC" id="3.4.21.89"/>
    </reaction>
</comment>
<keyword evidence="6 7" id="KW-0378">Hydrolase</keyword>
<name>A0ABX8EKV2_9ACTN</name>
<dbReference type="InterPro" id="IPR019756">
    <property type="entry name" value="Pept_S26A_signal_pept_1_Ser-AS"/>
</dbReference>
<evidence type="ECO:0000256" key="1">
    <source>
        <dbReference type="ARBA" id="ARBA00000677"/>
    </source>
</evidence>
<dbReference type="PANTHER" id="PTHR43390:SF1">
    <property type="entry name" value="CHLOROPLAST PROCESSING PEPTIDASE"/>
    <property type="match status" value="1"/>
</dbReference>
<feature type="domain" description="Peptidase S26" evidence="9">
    <location>
        <begin position="16"/>
        <end position="161"/>
    </location>
</feature>
<dbReference type="EC" id="3.4.21.89" evidence="4 7"/>
<dbReference type="Pfam" id="PF10502">
    <property type="entry name" value="Peptidase_S26"/>
    <property type="match status" value="1"/>
</dbReference>
<dbReference type="SUPFAM" id="SSF51306">
    <property type="entry name" value="LexA/Signal peptidase"/>
    <property type="match status" value="1"/>
</dbReference>
<dbReference type="PANTHER" id="PTHR43390">
    <property type="entry name" value="SIGNAL PEPTIDASE I"/>
    <property type="match status" value="1"/>
</dbReference>
<comment type="similarity">
    <text evidence="3 8">Belongs to the peptidase S26 family.</text>
</comment>
<reference evidence="10 11" key="1">
    <citation type="submission" date="2021-05" db="EMBL/GenBank/DDBJ databases">
        <title>Complete genome of Nocardioides aquaticus KCTC 9944T isolated from meromictic and hypersaline Ekho Lake, Antarctica.</title>
        <authorList>
            <person name="Hwang K."/>
            <person name="Kim K.M."/>
            <person name="Choe H."/>
        </authorList>
    </citation>
    <scope>NUCLEOTIDE SEQUENCE [LARGE SCALE GENOMIC DNA]</scope>
    <source>
        <strain evidence="10 11">KCTC 9944</strain>
    </source>
</reference>
<dbReference type="InterPro" id="IPR019533">
    <property type="entry name" value="Peptidase_S26"/>
</dbReference>
<proteinExistence type="inferred from homology"/>
<dbReference type="InterPro" id="IPR019757">
    <property type="entry name" value="Pept_S26A_signal_pept_1_Lys-AS"/>
</dbReference>
<gene>
    <name evidence="10" type="primary">sipU_2</name>
    <name evidence="10" type="ORF">ENKNEFLB_03570</name>
</gene>
<evidence type="ECO:0000256" key="3">
    <source>
        <dbReference type="ARBA" id="ARBA00009370"/>
    </source>
</evidence>
<dbReference type="InterPro" id="IPR000223">
    <property type="entry name" value="Pept_S26A_signal_pept_1"/>
</dbReference>
<keyword evidence="5 7" id="KW-0645">Protease</keyword>
<evidence type="ECO:0000256" key="4">
    <source>
        <dbReference type="ARBA" id="ARBA00013208"/>
    </source>
</evidence>
<evidence type="ECO:0000256" key="7">
    <source>
        <dbReference type="RuleBase" id="RU003993"/>
    </source>
</evidence>
<organism evidence="10 11">
    <name type="scientific">Nocardioides aquaticus</name>
    <dbReference type="NCBI Taxonomy" id="160826"/>
    <lineage>
        <taxon>Bacteria</taxon>
        <taxon>Bacillati</taxon>
        <taxon>Actinomycetota</taxon>
        <taxon>Actinomycetes</taxon>
        <taxon>Propionibacteriales</taxon>
        <taxon>Nocardioidaceae</taxon>
        <taxon>Nocardioides</taxon>
    </lineage>
</organism>
<evidence type="ECO:0000256" key="6">
    <source>
        <dbReference type="ARBA" id="ARBA00022801"/>
    </source>
</evidence>
<dbReference type="PRINTS" id="PR00727">
    <property type="entry name" value="LEADERPTASE"/>
</dbReference>
<dbReference type="Gene3D" id="2.10.109.10">
    <property type="entry name" value="Umud Fragment, subunit A"/>
    <property type="match status" value="1"/>
</dbReference>
<dbReference type="GO" id="GO:0009003">
    <property type="term" value="F:signal peptidase activity"/>
    <property type="evidence" value="ECO:0007669"/>
    <property type="project" value="UniProtKB-EC"/>
</dbReference>
<protein>
    <recommendedName>
        <fullName evidence="4 7">Signal peptidase I</fullName>
        <ecNumber evidence="4 7">3.4.21.89</ecNumber>
    </recommendedName>
</protein>
<keyword evidence="11" id="KW-1185">Reference proteome</keyword>
<accession>A0ABX8EKV2</accession>
<dbReference type="CDD" id="cd06530">
    <property type="entry name" value="S26_SPase_I"/>
    <property type="match status" value="1"/>
</dbReference>
<evidence type="ECO:0000256" key="5">
    <source>
        <dbReference type="ARBA" id="ARBA00022670"/>
    </source>
</evidence>
<dbReference type="PROSITE" id="PS00501">
    <property type="entry name" value="SPASE_I_1"/>
    <property type="match status" value="1"/>
</dbReference>
<dbReference type="EMBL" id="CP075371">
    <property type="protein sequence ID" value="QVT81162.1"/>
    <property type="molecule type" value="Genomic_DNA"/>
</dbReference>
<dbReference type="PROSITE" id="PS00760">
    <property type="entry name" value="SPASE_I_2"/>
    <property type="match status" value="1"/>
</dbReference>
<evidence type="ECO:0000256" key="2">
    <source>
        <dbReference type="ARBA" id="ARBA00004401"/>
    </source>
</evidence>
<evidence type="ECO:0000256" key="8">
    <source>
        <dbReference type="RuleBase" id="RU362042"/>
    </source>
</evidence>